<evidence type="ECO:0000256" key="3">
    <source>
        <dbReference type="ARBA" id="ARBA00047418"/>
    </source>
</evidence>
<dbReference type="Gene3D" id="3.40.50.150">
    <property type="entry name" value="Vaccinia Virus protein VP39"/>
    <property type="match status" value="1"/>
</dbReference>
<keyword evidence="9" id="KW-0489">Methyltransferase</keyword>
<name>A0AA39WMW3_9PEZI</name>
<evidence type="ECO:0000256" key="7">
    <source>
        <dbReference type="ARBA" id="ARBA00049790"/>
    </source>
</evidence>
<comment type="catalytic activity">
    <reaction evidence="3">
        <text>a 5'-end (N(2),N(7)-dimethyl 5'-triphosphoguanosine)-ribonucleoside in snoRNA + S-adenosyl-L-methionine = a 5'-end (N(2),N(2),N(7)-trimethyl 5'-triphosphoguanosine)-ribonucleoside in snoRNA + S-adenosyl-L-homocysteine + H(+)</text>
        <dbReference type="Rhea" id="RHEA:78507"/>
        <dbReference type="Rhea" id="RHEA-COMP:19088"/>
        <dbReference type="Rhea" id="RHEA-COMP:19090"/>
        <dbReference type="ChEBI" id="CHEBI:15378"/>
        <dbReference type="ChEBI" id="CHEBI:57856"/>
        <dbReference type="ChEBI" id="CHEBI:59789"/>
        <dbReference type="ChEBI" id="CHEBI:167623"/>
        <dbReference type="ChEBI" id="CHEBI:172880"/>
    </reaction>
    <physiologicalReaction direction="left-to-right" evidence="3">
        <dbReference type="Rhea" id="RHEA:78508"/>
    </physiologicalReaction>
</comment>
<dbReference type="InterPro" id="IPR019012">
    <property type="entry name" value="RNA_cap_Gua-N2-MeTrfase"/>
</dbReference>
<keyword evidence="10" id="KW-1185">Reference proteome</keyword>
<comment type="caution">
    <text evidence="9">The sequence shown here is derived from an EMBL/GenBank/DDBJ whole genome shotgun (WGS) entry which is preliminary data.</text>
</comment>
<protein>
    <recommendedName>
        <fullName evidence="1">Trimethylguanosine synthase</fullName>
    </recommendedName>
    <alternativeName>
        <fullName evidence="7">Cap-specific guanine-N(2) methyltransferase</fullName>
    </alternativeName>
</protein>
<organism evidence="9 10">
    <name type="scientific">Bombardia bombarda</name>
    <dbReference type="NCBI Taxonomy" id="252184"/>
    <lineage>
        <taxon>Eukaryota</taxon>
        <taxon>Fungi</taxon>
        <taxon>Dikarya</taxon>
        <taxon>Ascomycota</taxon>
        <taxon>Pezizomycotina</taxon>
        <taxon>Sordariomycetes</taxon>
        <taxon>Sordariomycetidae</taxon>
        <taxon>Sordariales</taxon>
        <taxon>Lasiosphaeriaceae</taxon>
        <taxon>Bombardia</taxon>
    </lineage>
</organism>
<evidence type="ECO:0000256" key="4">
    <source>
        <dbReference type="ARBA" id="ARBA00048740"/>
    </source>
</evidence>
<comment type="catalytic activity">
    <reaction evidence="6">
        <text>a 5'-end (N(7)-methyl 5'-triphosphoguanosine)-ribonucleoside in snRNA + S-adenosyl-L-methionine = a 5'-end (N(2),N(7)-dimethyl 5'-triphosphoguanosine)-ribonucleoside in snRNA + S-adenosyl-L-homocysteine + H(+)</text>
        <dbReference type="Rhea" id="RHEA:78471"/>
        <dbReference type="Rhea" id="RHEA-COMP:19085"/>
        <dbReference type="Rhea" id="RHEA-COMP:19087"/>
        <dbReference type="ChEBI" id="CHEBI:15378"/>
        <dbReference type="ChEBI" id="CHEBI:57856"/>
        <dbReference type="ChEBI" id="CHEBI:59789"/>
        <dbReference type="ChEBI" id="CHEBI:156461"/>
        <dbReference type="ChEBI" id="CHEBI:172880"/>
    </reaction>
    <physiologicalReaction direction="left-to-right" evidence="6">
        <dbReference type="Rhea" id="RHEA:78472"/>
    </physiologicalReaction>
</comment>
<dbReference type="InterPro" id="IPR029063">
    <property type="entry name" value="SAM-dependent_MTases_sf"/>
</dbReference>
<evidence type="ECO:0000256" key="8">
    <source>
        <dbReference type="SAM" id="Phobius"/>
    </source>
</evidence>
<dbReference type="GO" id="GO:0005634">
    <property type="term" value="C:nucleus"/>
    <property type="evidence" value="ECO:0007669"/>
    <property type="project" value="TreeGrafter"/>
</dbReference>
<evidence type="ECO:0000256" key="6">
    <source>
        <dbReference type="ARBA" id="ARBA00049075"/>
    </source>
</evidence>
<dbReference type="PANTHER" id="PTHR14741:SF32">
    <property type="entry name" value="TRIMETHYLGUANOSINE SYNTHASE"/>
    <property type="match status" value="1"/>
</dbReference>
<comment type="similarity">
    <text evidence="2">Belongs to the methyltransferase superfamily. Trimethylguanosine synthase family.</text>
</comment>
<keyword evidence="9" id="KW-0808">Transferase</keyword>
<gene>
    <name evidence="9" type="ORF">B0T17DRAFT_333780</name>
</gene>
<dbReference type="GO" id="GO:0071164">
    <property type="term" value="F:RNA cap trimethylguanosine synthase activity"/>
    <property type="evidence" value="ECO:0007669"/>
    <property type="project" value="TreeGrafter"/>
</dbReference>
<evidence type="ECO:0000313" key="10">
    <source>
        <dbReference type="Proteomes" id="UP001174934"/>
    </source>
</evidence>
<sequence length="323" mass="37067">MPFKRLEDKLPLTDECRHYDDVADVPWDIQKYWHQRYSIFEFYDYDIRFTDEAWFGVTPEPIASKIANDLASKCSPSKTTLVDLFAGSGGNVIAFAMSERWSRIIAIEKDAATLACAQHNADVYGVREYITWVHGDSFEFLAHYNRGTPDSQGQQELLNNNDDDDDPALRINPADTTIFASPPWGGVSYRNHEVFDLSQMQPYNLDAIHEACKPYEHTLYLPRSSDIRQIAKLAPRADQRSTSCSTAWRARPRPWWLSCLLLLPVMMLLLQTLVTNQKRTKKNQPNTQVQACFETLSFLLTCTNNGQHGGFTMLPYHPLIYLF</sequence>
<dbReference type="EMBL" id="JAULSR010000005">
    <property type="protein sequence ID" value="KAK0618329.1"/>
    <property type="molecule type" value="Genomic_DNA"/>
</dbReference>
<proteinExistence type="inferred from homology"/>
<keyword evidence="8" id="KW-0812">Transmembrane</keyword>
<comment type="catalytic activity">
    <reaction evidence="4">
        <text>a 5'-end (N(7)-methyl 5'-triphosphoguanosine)-ribonucleoside in snoRNA + S-adenosyl-L-methionine = a 5'-end (N(2),N(7)-dimethyl 5'-triphosphoguanosine)-ribonucleoside in snoRNA + S-adenosyl-L-homocysteine + H(+)</text>
        <dbReference type="Rhea" id="RHEA:78475"/>
        <dbReference type="Rhea" id="RHEA-COMP:19086"/>
        <dbReference type="Rhea" id="RHEA-COMP:19088"/>
        <dbReference type="ChEBI" id="CHEBI:15378"/>
        <dbReference type="ChEBI" id="CHEBI:57856"/>
        <dbReference type="ChEBI" id="CHEBI:59789"/>
        <dbReference type="ChEBI" id="CHEBI:156461"/>
        <dbReference type="ChEBI" id="CHEBI:172880"/>
    </reaction>
    <physiologicalReaction direction="left-to-right" evidence="4">
        <dbReference type="Rhea" id="RHEA:78476"/>
    </physiologicalReaction>
</comment>
<keyword evidence="8" id="KW-0472">Membrane</keyword>
<dbReference type="Pfam" id="PF09445">
    <property type="entry name" value="Methyltransf_15"/>
    <property type="match status" value="1"/>
</dbReference>
<dbReference type="Proteomes" id="UP001174934">
    <property type="component" value="Unassembled WGS sequence"/>
</dbReference>
<evidence type="ECO:0000256" key="5">
    <source>
        <dbReference type="ARBA" id="ARBA00048763"/>
    </source>
</evidence>
<dbReference type="SUPFAM" id="SSF53335">
    <property type="entry name" value="S-adenosyl-L-methionine-dependent methyltransferases"/>
    <property type="match status" value="1"/>
</dbReference>
<evidence type="ECO:0000313" key="9">
    <source>
        <dbReference type="EMBL" id="KAK0618329.1"/>
    </source>
</evidence>
<comment type="catalytic activity">
    <reaction evidence="5">
        <text>a 5'-end (N(2),N(7)-dimethyl 5'-triphosphoguanosine)-ribonucleoside in snRNA + S-adenosyl-L-methionine = a 5'-end (N(2),N(2),N(7)-trimethyl 5'-triphosphoguanosine)-ribonucleoside in snRNA + S-adenosyl-L-homocysteine + H(+)</text>
        <dbReference type="Rhea" id="RHEA:78479"/>
        <dbReference type="Rhea" id="RHEA-COMP:19087"/>
        <dbReference type="Rhea" id="RHEA-COMP:19089"/>
        <dbReference type="ChEBI" id="CHEBI:15378"/>
        <dbReference type="ChEBI" id="CHEBI:57856"/>
        <dbReference type="ChEBI" id="CHEBI:59789"/>
        <dbReference type="ChEBI" id="CHEBI:167623"/>
        <dbReference type="ChEBI" id="CHEBI:172880"/>
    </reaction>
    <physiologicalReaction direction="left-to-right" evidence="5">
        <dbReference type="Rhea" id="RHEA:78480"/>
    </physiologicalReaction>
</comment>
<keyword evidence="8" id="KW-1133">Transmembrane helix</keyword>
<reference evidence="9" key="1">
    <citation type="submission" date="2023-06" db="EMBL/GenBank/DDBJ databases">
        <title>Genome-scale phylogeny and comparative genomics of the fungal order Sordariales.</title>
        <authorList>
            <consortium name="Lawrence Berkeley National Laboratory"/>
            <person name="Hensen N."/>
            <person name="Bonometti L."/>
            <person name="Westerberg I."/>
            <person name="Brannstrom I.O."/>
            <person name="Guillou S."/>
            <person name="Cros-Aarteil S."/>
            <person name="Calhoun S."/>
            <person name="Haridas S."/>
            <person name="Kuo A."/>
            <person name="Mondo S."/>
            <person name="Pangilinan J."/>
            <person name="Riley R."/>
            <person name="LaButti K."/>
            <person name="Andreopoulos B."/>
            <person name="Lipzen A."/>
            <person name="Chen C."/>
            <person name="Yanf M."/>
            <person name="Daum C."/>
            <person name="Ng V."/>
            <person name="Clum A."/>
            <person name="Steindorff A."/>
            <person name="Ohm R."/>
            <person name="Martin F."/>
            <person name="Silar P."/>
            <person name="Natvig D."/>
            <person name="Lalanne C."/>
            <person name="Gautier V."/>
            <person name="Ament-velasquez S.L."/>
            <person name="Kruys A."/>
            <person name="Hutchinson M.I."/>
            <person name="Powell A.J."/>
            <person name="Barry K."/>
            <person name="Miller A.N."/>
            <person name="Grigoriev I.V."/>
            <person name="Debuchy R."/>
            <person name="Gladieux P."/>
            <person name="Thoren M.H."/>
            <person name="Johannesson H."/>
        </authorList>
    </citation>
    <scope>NUCLEOTIDE SEQUENCE</scope>
    <source>
        <strain evidence="9">SMH3391-2</strain>
    </source>
</reference>
<accession>A0AA39WMW3</accession>
<dbReference type="AlphaFoldDB" id="A0AA39WMW3"/>
<evidence type="ECO:0000256" key="1">
    <source>
        <dbReference type="ARBA" id="ARBA00018517"/>
    </source>
</evidence>
<dbReference type="PANTHER" id="PTHR14741">
    <property type="entry name" value="S-ADENOSYLMETHIONINE-DEPENDENT METHYLTRANSFERASE RELATED"/>
    <property type="match status" value="1"/>
</dbReference>
<dbReference type="CDD" id="cd02440">
    <property type="entry name" value="AdoMet_MTases"/>
    <property type="match status" value="1"/>
</dbReference>
<evidence type="ECO:0000256" key="2">
    <source>
        <dbReference type="ARBA" id="ARBA00025783"/>
    </source>
</evidence>
<feature type="transmembrane region" description="Helical" evidence="8">
    <location>
        <begin position="255"/>
        <end position="274"/>
    </location>
</feature>